<keyword evidence="4" id="KW-0805">Transcription regulation</keyword>
<dbReference type="SUPFAM" id="SSF46689">
    <property type="entry name" value="Homeodomain-like"/>
    <property type="match status" value="1"/>
</dbReference>
<keyword evidence="13" id="KW-1185">Reference proteome</keyword>
<evidence type="ECO:0000259" key="11">
    <source>
        <dbReference type="PROSITE" id="PS50110"/>
    </source>
</evidence>
<dbReference type="InterPro" id="IPR027417">
    <property type="entry name" value="P-loop_NTPase"/>
</dbReference>
<evidence type="ECO:0000256" key="8">
    <source>
        <dbReference type="PROSITE-ProRule" id="PRU00169"/>
    </source>
</evidence>
<dbReference type="Pfam" id="PF02954">
    <property type="entry name" value="HTH_8"/>
    <property type="match status" value="1"/>
</dbReference>
<dbReference type="SUPFAM" id="SSF52172">
    <property type="entry name" value="CheY-like"/>
    <property type="match status" value="1"/>
</dbReference>
<dbReference type="Proteomes" id="UP000324065">
    <property type="component" value="Unassembled WGS sequence"/>
</dbReference>
<dbReference type="SMART" id="SM00448">
    <property type="entry name" value="REC"/>
    <property type="match status" value="1"/>
</dbReference>
<dbReference type="Pfam" id="PF00072">
    <property type="entry name" value="Response_reg"/>
    <property type="match status" value="1"/>
</dbReference>
<keyword evidence="1" id="KW-0547">Nucleotide-binding</keyword>
<dbReference type="InterPro" id="IPR011006">
    <property type="entry name" value="CheY-like_superfamily"/>
</dbReference>
<dbReference type="Gene3D" id="3.40.50.300">
    <property type="entry name" value="P-loop containing nucleotide triphosphate hydrolases"/>
    <property type="match status" value="1"/>
</dbReference>
<keyword evidence="2" id="KW-0067">ATP-binding</keyword>
<evidence type="ECO:0000256" key="4">
    <source>
        <dbReference type="ARBA" id="ARBA00023015"/>
    </source>
</evidence>
<dbReference type="PROSITE" id="PS50110">
    <property type="entry name" value="RESPONSE_REGULATORY"/>
    <property type="match status" value="1"/>
</dbReference>
<comment type="caution">
    <text evidence="12">The sequence shown here is derived from an EMBL/GenBank/DDBJ whole genome shotgun (WGS) entry which is preliminary data.</text>
</comment>
<dbReference type="SMART" id="SM00382">
    <property type="entry name" value="AAA"/>
    <property type="match status" value="1"/>
</dbReference>
<keyword evidence="7" id="KW-0804">Transcription</keyword>
<dbReference type="OrthoDB" id="9770562at2"/>
<dbReference type="AlphaFoldDB" id="A0A5M6IAZ3"/>
<feature type="compositionally biased region" description="Low complexity" evidence="9">
    <location>
        <begin position="445"/>
        <end position="466"/>
    </location>
</feature>
<feature type="compositionally biased region" description="Gly residues" evidence="9">
    <location>
        <begin position="467"/>
        <end position="478"/>
    </location>
</feature>
<dbReference type="InterPro" id="IPR003593">
    <property type="entry name" value="AAA+_ATPase"/>
</dbReference>
<dbReference type="InterPro" id="IPR009057">
    <property type="entry name" value="Homeodomain-like_sf"/>
</dbReference>
<accession>A0A5M6IAZ3</accession>
<name>A0A5M6IAZ3_9PROT</name>
<dbReference type="Pfam" id="PF25601">
    <property type="entry name" value="AAA_lid_14"/>
    <property type="match status" value="1"/>
</dbReference>
<dbReference type="InterPro" id="IPR025943">
    <property type="entry name" value="Sigma_54_int_dom_ATP-bd_2"/>
</dbReference>
<evidence type="ECO:0000256" key="5">
    <source>
        <dbReference type="ARBA" id="ARBA00023125"/>
    </source>
</evidence>
<evidence type="ECO:0000256" key="9">
    <source>
        <dbReference type="SAM" id="MobiDB-lite"/>
    </source>
</evidence>
<dbReference type="PROSITE" id="PS50045">
    <property type="entry name" value="SIGMA54_INTERACT_4"/>
    <property type="match status" value="1"/>
</dbReference>
<feature type="compositionally biased region" description="Low complexity" evidence="9">
    <location>
        <begin position="416"/>
        <end position="429"/>
    </location>
</feature>
<dbReference type="CDD" id="cd00009">
    <property type="entry name" value="AAA"/>
    <property type="match status" value="1"/>
</dbReference>
<dbReference type="Gene3D" id="3.40.50.2300">
    <property type="match status" value="1"/>
</dbReference>
<dbReference type="InterPro" id="IPR002197">
    <property type="entry name" value="HTH_Fis"/>
</dbReference>
<feature type="domain" description="Sigma-54 factor interaction" evidence="10">
    <location>
        <begin position="157"/>
        <end position="386"/>
    </location>
</feature>
<feature type="domain" description="Response regulatory" evidence="11">
    <location>
        <begin position="19"/>
        <end position="133"/>
    </location>
</feature>
<dbReference type="GO" id="GO:0005524">
    <property type="term" value="F:ATP binding"/>
    <property type="evidence" value="ECO:0007669"/>
    <property type="project" value="UniProtKB-KW"/>
</dbReference>
<evidence type="ECO:0000256" key="2">
    <source>
        <dbReference type="ARBA" id="ARBA00022840"/>
    </source>
</evidence>
<feature type="region of interest" description="Disordered" evidence="9">
    <location>
        <begin position="416"/>
        <end position="491"/>
    </location>
</feature>
<dbReference type="RefSeq" id="WP_150063130.1">
    <property type="nucleotide sequence ID" value="NZ_JACHII010000004.1"/>
</dbReference>
<gene>
    <name evidence="12" type="ORF">F1188_14410</name>
</gene>
<proteinExistence type="predicted"/>
<evidence type="ECO:0000313" key="13">
    <source>
        <dbReference type="Proteomes" id="UP000324065"/>
    </source>
</evidence>
<keyword evidence="6" id="KW-0010">Activator</keyword>
<evidence type="ECO:0000256" key="7">
    <source>
        <dbReference type="ARBA" id="ARBA00023163"/>
    </source>
</evidence>
<keyword evidence="3" id="KW-0902">Two-component regulatory system</keyword>
<dbReference type="Gene3D" id="1.10.10.60">
    <property type="entry name" value="Homeodomain-like"/>
    <property type="match status" value="1"/>
</dbReference>
<dbReference type="PROSITE" id="PS00676">
    <property type="entry name" value="SIGMA54_INTERACT_2"/>
    <property type="match status" value="1"/>
</dbReference>
<dbReference type="SUPFAM" id="SSF52540">
    <property type="entry name" value="P-loop containing nucleoside triphosphate hydrolases"/>
    <property type="match status" value="1"/>
</dbReference>
<feature type="modified residue" description="4-aspartylphosphate" evidence="8">
    <location>
        <position position="68"/>
    </location>
</feature>
<dbReference type="InterPro" id="IPR002078">
    <property type="entry name" value="Sigma_54_int"/>
</dbReference>
<dbReference type="InterPro" id="IPR025944">
    <property type="entry name" value="Sigma_54_int_dom_CS"/>
</dbReference>
<dbReference type="PROSITE" id="PS00688">
    <property type="entry name" value="SIGMA54_INTERACT_3"/>
    <property type="match status" value="1"/>
</dbReference>
<keyword evidence="5" id="KW-0238">DNA-binding</keyword>
<evidence type="ECO:0000256" key="3">
    <source>
        <dbReference type="ARBA" id="ARBA00023012"/>
    </source>
</evidence>
<dbReference type="PANTHER" id="PTHR32071:SF117">
    <property type="entry name" value="PTS-DEPENDENT DIHYDROXYACETONE KINASE OPERON REGULATORY PROTEIN-RELATED"/>
    <property type="match status" value="1"/>
</dbReference>
<reference evidence="12 13" key="1">
    <citation type="submission" date="2019-09" db="EMBL/GenBank/DDBJ databases">
        <title>Genome sequence of Roseospira marina, one of the more divergent members of the non-sulfur purple photosynthetic bacterial family, the Rhodospirillaceae.</title>
        <authorList>
            <person name="Meyer T."/>
            <person name="Kyndt J."/>
        </authorList>
    </citation>
    <scope>NUCLEOTIDE SEQUENCE [LARGE SCALE GENOMIC DNA]</scope>
    <source>
        <strain evidence="12 13">DSM 15113</strain>
    </source>
</reference>
<dbReference type="InterPro" id="IPR001789">
    <property type="entry name" value="Sig_transdc_resp-reg_receiver"/>
</dbReference>
<organism evidence="12 13">
    <name type="scientific">Roseospira marina</name>
    <dbReference type="NCBI Taxonomy" id="140057"/>
    <lineage>
        <taxon>Bacteria</taxon>
        <taxon>Pseudomonadati</taxon>
        <taxon>Pseudomonadota</taxon>
        <taxon>Alphaproteobacteria</taxon>
        <taxon>Rhodospirillales</taxon>
        <taxon>Rhodospirillaceae</taxon>
        <taxon>Roseospira</taxon>
    </lineage>
</organism>
<dbReference type="Pfam" id="PF00158">
    <property type="entry name" value="Sigma54_activat"/>
    <property type="match status" value="1"/>
</dbReference>
<dbReference type="InterPro" id="IPR058031">
    <property type="entry name" value="AAA_lid_NorR"/>
</dbReference>
<sequence length="556" mass="58821">MTPGHTVAPTTSTSGSDGRVLLVEDTPSMARVYLEYLRDLPWPVDLAETGAEARRLLAQAQHIAIILDLRLPDGSGLDILREIRAGSSDMAVVVVTSQGSMQVAVEAMREGADDFLTKPFPADRLRVTLKNAVERHTMAGTLRRIRAEIGRETFHGFIGSSLPMQAVYRTIEAAAPSRASVFITGESGTGKEVCAEALHRASTRKVGPFVALNCAAIPHELIESEIFGHIKGAFTGATADRKGAAARADGGTLFLDEICEMDLGLQAKLLRFIQTGTFIPVGGTKLESVDTRFICATNRDPWTEVQGGRFREDLYFRLHVIPIHLPPLREREGDVVEIATALLERFAKEEGRTFTGFTEPAEALLKLLPWPGNVRQLQNVLRNVVVLNDGPIVSAEMLEGPARTLGGAMAASSAQAAKAAGEAAPSAPSTGPPAAPATPEPPRAPTAEATPTSGDPMSGSAATGGPAMAGGPLGGAGEPGPTEGRFDGRRDANGLRPLWQVEWEHMTKALKICHGNVPRAAALLEVSPSTIYRRIRQFGDPVAGTPPTEGGSPGGG</sequence>
<evidence type="ECO:0000259" key="10">
    <source>
        <dbReference type="PROSITE" id="PS50045"/>
    </source>
</evidence>
<evidence type="ECO:0000256" key="1">
    <source>
        <dbReference type="ARBA" id="ARBA00022741"/>
    </source>
</evidence>
<dbReference type="FunFam" id="3.40.50.300:FF:000006">
    <property type="entry name" value="DNA-binding transcriptional regulator NtrC"/>
    <property type="match status" value="1"/>
</dbReference>
<dbReference type="EMBL" id="VWPJ01000014">
    <property type="protein sequence ID" value="KAA5604798.1"/>
    <property type="molecule type" value="Genomic_DNA"/>
</dbReference>
<dbReference type="GO" id="GO:0006355">
    <property type="term" value="P:regulation of DNA-templated transcription"/>
    <property type="evidence" value="ECO:0007669"/>
    <property type="project" value="InterPro"/>
</dbReference>
<evidence type="ECO:0000313" key="12">
    <source>
        <dbReference type="EMBL" id="KAA5604798.1"/>
    </source>
</evidence>
<evidence type="ECO:0000256" key="6">
    <source>
        <dbReference type="ARBA" id="ARBA00023159"/>
    </source>
</evidence>
<dbReference type="Gene3D" id="1.10.8.60">
    <property type="match status" value="1"/>
</dbReference>
<dbReference type="PANTHER" id="PTHR32071">
    <property type="entry name" value="TRANSCRIPTIONAL REGULATORY PROTEIN"/>
    <property type="match status" value="1"/>
</dbReference>
<protein>
    <submittedName>
        <fullName evidence="12">Sigma-54-dependent Fis family transcriptional regulator</fullName>
    </submittedName>
</protein>
<dbReference type="GO" id="GO:0043565">
    <property type="term" value="F:sequence-specific DNA binding"/>
    <property type="evidence" value="ECO:0007669"/>
    <property type="project" value="InterPro"/>
</dbReference>
<keyword evidence="8" id="KW-0597">Phosphoprotein</keyword>
<feature type="compositionally biased region" description="Pro residues" evidence="9">
    <location>
        <begin position="430"/>
        <end position="444"/>
    </location>
</feature>
<dbReference type="GO" id="GO:0000160">
    <property type="term" value="P:phosphorelay signal transduction system"/>
    <property type="evidence" value="ECO:0007669"/>
    <property type="project" value="UniProtKB-KW"/>
</dbReference>